<evidence type="ECO:0000256" key="2">
    <source>
        <dbReference type="SAM" id="Phobius"/>
    </source>
</evidence>
<proteinExistence type="predicted"/>
<protein>
    <submittedName>
        <fullName evidence="4">Ktn nad-binding domain involved with k transport</fullName>
    </submittedName>
</protein>
<dbReference type="OMA" id="VCGYGRF"/>
<dbReference type="Proteomes" id="UP000250080">
    <property type="component" value="Chromosome I"/>
</dbReference>
<dbReference type="PANTHER" id="PTHR43833">
    <property type="entry name" value="POTASSIUM CHANNEL PROTEIN 2-RELATED-RELATED"/>
    <property type="match status" value="1"/>
</dbReference>
<keyword evidence="2" id="KW-0812">Transmembrane</keyword>
<evidence type="ECO:0000313" key="5">
    <source>
        <dbReference type="Proteomes" id="UP000250080"/>
    </source>
</evidence>
<dbReference type="RefSeq" id="WP_013161697.1">
    <property type="nucleotide sequence ID" value="NZ_CCYN01000021.1"/>
</dbReference>
<dbReference type="AlphaFoldDB" id="A0A0A8QJR9"/>
<feature type="transmembrane region" description="Helical" evidence="2">
    <location>
        <begin position="27"/>
        <end position="46"/>
    </location>
</feature>
<evidence type="ECO:0000313" key="4">
    <source>
        <dbReference type="EMBL" id="SCQ75546.1"/>
    </source>
</evidence>
<dbReference type="SUPFAM" id="SSF81324">
    <property type="entry name" value="Voltage-gated potassium channels"/>
    <property type="match status" value="1"/>
</dbReference>
<dbReference type="SUPFAM" id="SSF51735">
    <property type="entry name" value="NAD(P)-binding Rossmann-fold domains"/>
    <property type="match status" value="2"/>
</dbReference>
<dbReference type="EMBL" id="LT618793">
    <property type="protein sequence ID" value="SCQ75546.1"/>
    <property type="molecule type" value="Genomic_DNA"/>
</dbReference>
<name>A0A0A8QJR9_9ACTN</name>
<keyword evidence="2" id="KW-1133">Transmembrane helix</keyword>
<dbReference type="InterPro" id="IPR003148">
    <property type="entry name" value="RCK_N"/>
</dbReference>
<evidence type="ECO:0000259" key="3">
    <source>
        <dbReference type="Pfam" id="PF02254"/>
    </source>
</evidence>
<dbReference type="GO" id="GO:0006813">
    <property type="term" value="P:potassium ion transport"/>
    <property type="evidence" value="ECO:0007669"/>
    <property type="project" value="InterPro"/>
</dbReference>
<gene>
    <name evidence="4" type="ORF">PFR_JS23_451</name>
</gene>
<accession>A0A0A8QJR9</accession>
<dbReference type="OrthoDB" id="9781411at2"/>
<dbReference type="Pfam" id="PF02254">
    <property type="entry name" value="TrkA_N"/>
    <property type="match status" value="2"/>
</dbReference>
<dbReference type="GeneID" id="61221558"/>
<feature type="compositionally biased region" description="Basic and acidic residues" evidence="1">
    <location>
        <begin position="698"/>
        <end position="713"/>
    </location>
</feature>
<feature type="domain" description="RCK N-terminal" evidence="3">
    <location>
        <begin position="305"/>
        <end position="402"/>
    </location>
</feature>
<dbReference type="InterPro" id="IPR050721">
    <property type="entry name" value="Trk_Ktr_HKT_K-transport"/>
</dbReference>
<sequence length="713" mass="76938">MPASSTRLKRPGGLTDVFYLIMRRMRFPLILLIVIYTICTVGLGLIPGVDDAGNPTPAMGLFNAFYVVSYTGATIGFGEIPQPYSAAQRMWMTMTIYMTVVGWSYSLVNILALVQERAFQNALRQARFTRRIYGLREPFYIVAGAGETGALVCHGLDRLGLRFVVVERNEERLARMRLEEFRSDPPLIVADASQPSVMRDAGLVSPHCRGVLALTEDDSTNQAIAVTTRLLAPRVVVLARIRNVETETHVGVFGGDLVINPFERFARQLASSIIAPERYRLREILTGLVGEPVPDQRQPPRGHWIMCGYGRFGHAMVEELRSTGIEVTVIDEAHFDQGGVDVRGTGTDSESLIAAGVKTADGIVAGNASDTKNLAIAVTARELNPGIFIVTRQNQTANTPLFDAFLDDLSMVPSHIVAQEFLARITTPLLGQYLKRIDQYSEKECAVLSDRLTRFGRGRIPELWDVVIRRGQATAVSQRLASGHRVTLADVLTDPDKRTQRSEAAALMVRRGNKSMERPELTMELRPDDRILFAGSTQGHGNVSLVLQNANALGYVQTGQEGNGGVVWRWITGQRRQSEELHDHDAVPPQEGARALAAKQRVARAKAAKAKAAKALSGKPGGRPGRDARGAQSGSDGRVNAVGGRSGQGIPVPCGDGPTSAGNGVPAAPAQDTPGAPPKDDPARQPEADAGHGTASTGDDKGTGPEPSASEHH</sequence>
<dbReference type="Gene3D" id="3.40.50.720">
    <property type="entry name" value="NAD(P)-binding Rossmann-like Domain"/>
    <property type="match status" value="2"/>
</dbReference>
<keyword evidence="2" id="KW-0472">Membrane</keyword>
<organism evidence="4 5">
    <name type="scientific">Propionibacterium freudenreichii</name>
    <dbReference type="NCBI Taxonomy" id="1744"/>
    <lineage>
        <taxon>Bacteria</taxon>
        <taxon>Bacillati</taxon>
        <taxon>Actinomycetota</taxon>
        <taxon>Actinomycetes</taxon>
        <taxon>Propionibacteriales</taxon>
        <taxon>Propionibacteriaceae</taxon>
        <taxon>Propionibacterium</taxon>
    </lineage>
</organism>
<dbReference type="InterPro" id="IPR036291">
    <property type="entry name" value="NAD(P)-bd_dom_sf"/>
</dbReference>
<feature type="transmembrane region" description="Helical" evidence="2">
    <location>
        <begin position="58"/>
        <end position="78"/>
    </location>
</feature>
<feature type="compositionally biased region" description="Basic and acidic residues" evidence="1">
    <location>
        <begin position="678"/>
        <end position="690"/>
    </location>
</feature>
<reference evidence="4 5" key="1">
    <citation type="submission" date="2016-09" db="EMBL/GenBank/DDBJ databases">
        <authorList>
            <person name="Laine KS P."/>
        </authorList>
    </citation>
    <scope>NUCLEOTIDE SEQUENCE [LARGE SCALE GENOMIC DNA]</scope>
    <source>
        <strain evidence="4">PFRJS-23</strain>
    </source>
</reference>
<evidence type="ECO:0000256" key="1">
    <source>
        <dbReference type="SAM" id="MobiDB-lite"/>
    </source>
</evidence>
<feature type="transmembrane region" description="Helical" evidence="2">
    <location>
        <begin position="90"/>
        <end position="114"/>
    </location>
</feature>
<feature type="domain" description="RCK N-terminal" evidence="3">
    <location>
        <begin position="140"/>
        <end position="261"/>
    </location>
</feature>
<feature type="region of interest" description="Disordered" evidence="1">
    <location>
        <begin position="604"/>
        <end position="713"/>
    </location>
</feature>